<evidence type="ECO:0000313" key="2">
    <source>
        <dbReference type="EMBL" id="CAK3801485.1"/>
    </source>
</evidence>
<dbReference type="Proteomes" id="UP001296104">
    <property type="component" value="Unassembled WGS sequence"/>
</dbReference>
<sequence>MDRATSYDLMATGRRVTRLQVRKLLRTFAFLELPPELRNMIYELALGDPARIKTIFNRYYASLVRETVKAPLLRKKAPTILLLNKQIYDEAVGILQTRSIIFNHGLLRIPSVKLVISPHLLCQVASLEINDKGHRIIKTGIIQDSWYGYMTLLQQLGKILSAGHKLKSLTIDFGDKRLEEHMTACYHASYDCSFRDGMRGSANAFWDVRGIEKVVIKGLNATHAAQLKARMESTPTGFMNLPREIRDMIYEDALDWSDVTTALVRSMANWANKEKPFPYPRRTTPTVLLINRQIASEARQVLVKKPLHISFPGDHSITQEKHIPNILHFISPATLQQVRALHLDFESWEWIFNINRRFVGALAASAKLETFRLSYRDSLKGSFLALPNQRYPDTKLNAYLKQLAQLRGLKTVVFEGDLPVCYTDALTAIMTSTPRAGEVLPALMAIRGDGSMVGVGHRDDEEATYGHPSSSSSSSSSFSSPA</sequence>
<proteinExistence type="predicted"/>
<reference evidence="2" key="1">
    <citation type="submission" date="2023-11" db="EMBL/GenBank/DDBJ databases">
        <authorList>
            <person name="Alioto T."/>
            <person name="Alioto T."/>
            <person name="Gomez Garrido J."/>
        </authorList>
    </citation>
    <scope>NUCLEOTIDE SEQUENCE</scope>
</reference>
<dbReference type="EMBL" id="CAVMBE010000003">
    <property type="protein sequence ID" value="CAK3801485.1"/>
    <property type="molecule type" value="Genomic_DNA"/>
</dbReference>
<organism evidence="2 3">
    <name type="scientific">Lecanosticta acicola</name>
    <dbReference type="NCBI Taxonomy" id="111012"/>
    <lineage>
        <taxon>Eukaryota</taxon>
        <taxon>Fungi</taxon>
        <taxon>Dikarya</taxon>
        <taxon>Ascomycota</taxon>
        <taxon>Pezizomycotina</taxon>
        <taxon>Dothideomycetes</taxon>
        <taxon>Dothideomycetidae</taxon>
        <taxon>Mycosphaerellales</taxon>
        <taxon>Mycosphaerellaceae</taxon>
        <taxon>Lecanosticta</taxon>
    </lineage>
</organism>
<evidence type="ECO:0000256" key="1">
    <source>
        <dbReference type="SAM" id="MobiDB-lite"/>
    </source>
</evidence>
<dbReference type="PANTHER" id="PTHR38790">
    <property type="entry name" value="2EXR DOMAIN-CONTAINING PROTEIN-RELATED"/>
    <property type="match status" value="1"/>
</dbReference>
<protein>
    <submittedName>
        <fullName evidence="2">Uncharacterized protein</fullName>
    </submittedName>
</protein>
<evidence type="ECO:0000313" key="3">
    <source>
        <dbReference type="Proteomes" id="UP001296104"/>
    </source>
</evidence>
<feature type="region of interest" description="Disordered" evidence="1">
    <location>
        <begin position="456"/>
        <end position="482"/>
    </location>
</feature>
<gene>
    <name evidence="2" type="ORF">LECACI_7A000868</name>
</gene>
<name>A0AAI8YRW6_9PEZI</name>
<comment type="caution">
    <text evidence="2">The sequence shown here is derived from an EMBL/GenBank/DDBJ whole genome shotgun (WGS) entry which is preliminary data.</text>
</comment>
<keyword evidence="3" id="KW-1185">Reference proteome</keyword>
<accession>A0AAI8YRW6</accession>
<dbReference type="AlphaFoldDB" id="A0AAI8YRW6"/>
<feature type="compositionally biased region" description="Low complexity" evidence="1">
    <location>
        <begin position="469"/>
        <end position="482"/>
    </location>
</feature>